<reference evidence="1 2" key="1">
    <citation type="submission" date="2020-05" db="EMBL/GenBank/DDBJ databases">
        <title>Identification and distribution of gene clusters putatively required for synthesis of sphingolipid metabolism inhibitors in phylogenetically diverse species of the filamentous fungus Fusarium.</title>
        <authorList>
            <person name="Kim H.-S."/>
            <person name="Busman M."/>
            <person name="Brown D.W."/>
            <person name="Divon H."/>
            <person name="Uhlig S."/>
            <person name="Proctor R.H."/>
        </authorList>
    </citation>
    <scope>NUCLEOTIDE SEQUENCE [LARGE SCALE GENOMIC DNA]</scope>
    <source>
        <strain evidence="1 2">NRRL 66243</strain>
    </source>
</reference>
<dbReference type="Proteomes" id="UP000530670">
    <property type="component" value="Unassembled WGS sequence"/>
</dbReference>
<keyword evidence="2" id="KW-1185">Reference proteome</keyword>
<comment type="caution">
    <text evidence="1">The sequence shown here is derived from an EMBL/GenBank/DDBJ whole genome shotgun (WGS) entry which is preliminary data.</text>
</comment>
<dbReference type="GeneID" id="59301587"/>
<sequence>MASTSFDHKAVNPLSLGARRAHMKAFFMHLGIWDSAEVARTREKCVDLYCRFLYKQWYTSTSQEYFEYHVDALVWDNFLKRKELLTKASEWPWPKTLPKKRYATIQVSATYRDWLRQRSHAGNDGDRGETNSLEAAEGQENWIPAATVVDGLFEEAKPQETTWIDPYDDPEEPLLVREDWGVHNWDKVDVCPLPDADLCEILWWWVINKTRPDPLTGPFELVLSGCLGFHDLVRHDFHRIATNKLIDPDIVICWRVKDGYPVSLVVSPVPSMEKTWRYKAVADARLNRENMDKSVPEIHAILTQPRLEVPLLIEDWVRREGSDSNTLFARTTLARNTWALFSIDDGLSWFDAFSAKNGND</sequence>
<gene>
    <name evidence="1" type="ORF">FTJAE_3060</name>
</gene>
<evidence type="ECO:0000313" key="1">
    <source>
        <dbReference type="EMBL" id="KAF5643761.1"/>
    </source>
</evidence>
<organism evidence="1 2">
    <name type="scientific">Fusarium tjaetaba</name>
    <dbReference type="NCBI Taxonomy" id="1567544"/>
    <lineage>
        <taxon>Eukaryota</taxon>
        <taxon>Fungi</taxon>
        <taxon>Dikarya</taxon>
        <taxon>Ascomycota</taxon>
        <taxon>Pezizomycotina</taxon>
        <taxon>Sordariomycetes</taxon>
        <taxon>Hypocreomycetidae</taxon>
        <taxon>Hypocreales</taxon>
        <taxon>Nectriaceae</taxon>
        <taxon>Fusarium</taxon>
        <taxon>Fusarium fujikuroi species complex</taxon>
    </lineage>
</organism>
<evidence type="ECO:0000313" key="2">
    <source>
        <dbReference type="Proteomes" id="UP000530670"/>
    </source>
</evidence>
<dbReference type="AlphaFoldDB" id="A0A8H5S4J2"/>
<protein>
    <submittedName>
        <fullName evidence="1">Uncharacterized protein</fullName>
    </submittedName>
</protein>
<dbReference type="EMBL" id="JAAQRI010000061">
    <property type="protein sequence ID" value="KAF5643761.1"/>
    <property type="molecule type" value="Genomic_DNA"/>
</dbReference>
<proteinExistence type="predicted"/>
<dbReference type="RefSeq" id="XP_037209846.1">
    <property type="nucleotide sequence ID" value="XM_037349317.1"/>
</dbReference>
<accession>A0A8H5S4J2</accession>
<name>A0A8H5S4J2_9HYPO</name>
<dbReference type="OrthoDB" id="5093989at2759"/>